<name>A0AC60NUE1_IXOPE</name>
<dbReference type="EMBL" id="JABSTQ010011491">
    <property type="protein sequence ID" value="KAG0410768.1"/>
    <property type="molecule type" value="Genomic_DNA"/>
</dbReference>
<sequence>MGIESGPPGCETGTLPRLHGGSKVLADLCLVRASLHTSRRNHLADERSESYDSPAMEVHSYRESPRLPRYKDLDSRPSQISKLEETTATPHLAKRGYSRPAASNMRASSWFLICLLAALVYGSWSSPTSMQQRHRMAMGKWLKSVLPGAPSGGDAGSRNSGDIDTDMIDPVILANGFAKRQDDDYGHMRFGRSDDYGHMRFGRK</sequence>
<evidence type="ECO:0000313" key="2">
    <source>
        <dbReference type="Proteomes" id="UP000805193"/>
    </source>
</evidence>
<dbReference type="Proteomes" id="UP000805193">
    <property type="component" value="Unassembled WGS sequence"/>
</dbReference>
<comment type="caution">
    <text evidence="1">The sequence shown here is derived from an EMBL/GenBank/DDBJ whole genome shotgun (WGS) entry which is preliminary data.</text>
</comment>
<keyword evidence="2" id="KW-1185">Reference proteome</keyword>
<accession>A0AC60NUE1</accession>
<organism evidence="1 2">
    <name type="scientific">Ixodes persulcatus</name>
    <name type="common">Taiga tick</name>
    <dbReference type="NCBI Taxonomy" id="34615"/>
    <lineage>
        <taxon>Eukaryota</taxon>
        <taxon>Metazoa</taxon>
        <taxon>Ecdysozoa</taxon>
        <taxon>Arthropoda</taxon>
        <taxon>Chelicerata</taxon>
        <taxon>Arachnida</taxon>
        <taxon>Acari</taxon>
        <taxon>Parasitiformes</taxon>
        <taxon>Ixodida</taxon>
        <taxon>Ixodoidea</taxon>
        <taxon>Ixodidae</taxon>
        <taxon>Ixodinae</taxon>
        <taxon>Ixodes</taxon>
    </lineage>
</organism>
<evidence type="ECO:0000313" key="1">
    <source>
        <dbReference type="EMBL" id="KAG0410768.1"/>
    </source>
</evidence>
<reference evidence="1 2" key="1">
    <citation type="journal article" date="2020" name="Cell">
        <title>Large-Scale Comparative Analyses of Tick Genomes Elucidate Their Genetic Diversity and Vector Capacities.</title>
        <authorList>
            <consortium name="Tick Genome and Microbiome Consortium (TIGMIC)"/>
            <person name="Jia N."/>
            <person name="Wang J."/>
            <person name="Shi W."/>
            <person name="Du L."/>
            <person name="Sun Y."/>
            <person name="Zhan W."/>
            <person name="Jiang J.F."/>
            <person name="Wang Q."/>
            <person name="Zhang B."/>
            <person name="Ji P."/>
            <person name="Bell-Sakyi L."/>
            <person name="Cui X.M."/>
            <person name="Yuan T.T."/>
            <person name="Jiang B.G."/>
            <person name="Yang W.F."/>
            <person name="Lam T.T."/>
            <person name="Chang Q.C."/>
            <person name="Ding S.J."/>
            <person name="Wang X.J."/>
            <person name="Zhu J.G."/>
            <person name="Ruan X.D."/>
            <person name="Zhao L."/>
            <person name="Wei J.T."/>
            <person name="Ye R.Z."/>
            <person name="Que T.C."/>
            <person name="Du C.H."/>
            <person name="Zhou Y.H."/>
            <person name="Cheng J.X."/>
            <person name="Dai P.F."/>
            <person name="Guo W.B."/>
            <person name="Han X.H."/>
            <person name="Huang E.J."/>
            <person name="Li L.F."/>
            <person name="Wei W."/>
            <person name="Gao Y.C."/>
            <person name="Liu J.Z."/>
            <person name="Shao H.Z."/>
            <person name="Wang X."/>
            <person name="Wang C.C."/>
            <person name="Yang T.C."/>
            <person name="Huo Q.B."/>
            <person name="Li W."/>
            <person name="Chen H.Y."/>
            <person name="Chen S.E."/>
            <person name="Zhou L.G."/>
            <person name="Ni X.B."/>
            <person name="Tian J.H."/>
            <person name="Sheng Y."/>
            <person name="Liu T."/>
            <person name="Pan Y.S."/>
            <person name="Xia L.Y."/>
            <person name="Li J."/>
            <person name="Zhao F."/>
            <person name="Cao W.C."/>
        </authorList>
    </citation>
    <scope>NUCLEOTIDE SEQUENCE [LARGE SCALE GENOMIC DNA]</scope>
    <source>
        <strain evidence="1">Iper-2018</strain>
    </source>
</reference>
<protein>
    <submittedName>
        <fullName evidence="1">Uncharacterized protein</fullName>
    </submittedName>
</protein>
<proteinExistence type="predicted"/>
<gene>
    <name evidence="1" type="ORF">HPB47_012117</name>
</gene>